<dbReference type="STRING" id="595434.RISK_002260"/>
<comment type="caution">
    <text evidence="1">The sequence shown here is derived from an EMBL/GenBank/DDBJ whole genome shotgun (WGS) entry which is preliminary data.</text>
</comment>
<name>A0A0J1BGG8_RHOIS</name>
<sequence length="51" mass="5542">MVTERVCRFSDALTNLILAILTIEISIPQIANLVRELTATASCPVLGPLLF</sequence>
<reference evidence="1" key="1">
    <citation type="submission" date="2015-05" db="EMBL/GenBank/DDBJ databases">
        <title>Permanent draft genome of Rhodopirellula islandicus K833.</title>
        <authorList>
            <person name="Kizina J."/>
            <person name="Richter M."/>
            <person name="Glockner F.O."/>
            <person name="Harder J."/>
        </authorList>
    </citation>
    <scope>NUCLEOTIDE SEQUENCE [LARGE SCALE GENOMIC DNA]</scope>
    <source>
        <strain evidence="1">K833</strain>
    </source>
</reference>
<dbReference type="Proteomes" id="UP000036367">
    <property type="component" value="Unassembled WGS sequence"/>
</dbReference>
<dbReference type="AlphaFoldDB" id="A0A0J1BGG8"/>
<gene>
    <name evidence="1" type="ORF">RISK_002260</name>
</gene>
<dbReference type="EMBL" id="LECT01000017">
    <property type="protein sequence ID" value="KLU05628.1"/>
    <property type="molecule type" value="Genomic_DNA"/>
</dbReference>
<protein>
    <submittedName>
        <fullName evidence="1">Uncharacterized protein</fullName>
    </submittedName>
</protein>
<proteinExistence type="predicted"/>
<accession>A0A0J1BGG8</accession>
<evidence type="ECO:0000313" key="2">
    <source>
        <dbReference type="Proteomes" id="UP000036367"/>
    </source>
</evidence>
<evidence type="ECO:0000313" key="1">
    <source>
        <dbReference type="EMBL" id="KLU05628.1"/>
    </source>
</evidence>
<keyword evidence="2" id="KW-1185">Reference proteome</keyword>
<dbReference type="PATRIC" id="fig|595434.4.peg.2160"/>
<organism evidence="1 2">
    <name type="scientific">Rhodopirellula islandica</name>
    <dbReference type="NCBI Taxonomy" id="595434"/>
    <lineage>
        <taxon>Bacteria</taxon>
        <taxon>Pseudomonadati</taxon>
        <taxon>Planctomycetota</taxon>
        <taxon>Planctomycetia</taxon>
        <taxon>Pirellulales</taxon>
        <taxon>Pirellulaceae</taxon>
        <taxon>Rhodopirellula</taxon>
    </lineage>
</organism>